<comment type="caution">
    <text evidence="2">The sequence shown here is derived from an EMBL/GenBank/DDBJ whole genome shotgun (WGS) entry which is preliminary data.</text>
</comment>
<reference evidence="2 3" key="1">
    <citation type="submission" date="2012-12" db="EMBL/GenBank/DDBJ databases">
        <authorList>
            <person name="Weinstock G."/>
            <person name="Sodergren E."/>
            <person name="Lobos E.A."/>
            <person name="Fulton L."/>
            <person name="Fulton R."/>
            <person name="Courtney L."/>
            <person name="Fronick C."/>
            <person name="O'Laughlin M."/>
            <person name="Godfrey J."/>
            <person name="Wilson R.M."/>
            <person name="Miner T."/>
            <person name="Farmer C."/>
            <person name="Delehaunty K."/>
            <person name="Cordes M."/>
            <person name="Minx P."/>
            <person name="Tomlinson C."/>
            <person name="Chen J."/>
            <person name="Wollam A."/>
            <person name="Pepin K.H."/>
            <person name="Bhonagiri V."/>
            <person name="Zhang X."/>
            <person name="Suruliraj S."/>
            <person name="Antonio M."/>
            <person name="Secka O."/>
            <person name="Thomas J."/>
            <person name="Warren W."/>
            <person name="Mitreva M."/>
            <person name="Mardis E.R."/>
            <person name="Wilson R.K."/>
        </authorList>
    </citation>
    <scope>NUCLEOTIDE SEQUENCE [LARGE SCALE GENOMIC DNA]</scope>
    <source>
        <strain evidence="2 3">HP260AFii</strain>
    </source>
</reference>
<keyword evidence="1" id="KW-1133">Transmembrane helix</keyword>
<dbReference type="AlphaFoldDB" id="A0ABC9S7R4"/>
<dbReference type="EMBL" id="APEZ01000077">
    <property type="protein sequence ID" value="EMH64541.1"/>
    <property type="molecule type" value="Genomic_DNA"/>
</dbReference>
<organism evidence="2 3">
    <name type="scientific">Helicobacter pylori HP260AFii</name>
    <dbReference type="NCBI Taxonomy" id="1159077"/>
    <lineage>
        <taxon>Bacteria</taxon>
        <taxon>Pseudomonadati</taxon>
        <taxon>Campylobacterota</taxon>
        <taxon>Epsilonproteobacteria</taxon>
        <taxon>Campylobacterales</taxon>
        <taxon>Helicobacteraceae</taxon>
        <taxon>Helicobacter</taxon>
    </lineage>
</organism>
<evidence type="ECO:0000313" key="3">
    <source>
        <dbReference type="Proteomes" id="UP000011945"/>
    </source>
</evidence>
<feature type="transmembrane region" description="Helical" evidence="1">
    <location>
        <begin position="35"/>
        <end position="54"/>
    </location>
</feature>
<dbReference type="Proteomes" id="UP000011945">
    <property type="component" value="Unassembled WGS sequence"/>
</dbReference>
<evidence type="ECO:0000256" key="1">
    <source>
        <dbReference type="SAM" id="Phobius"/>
    </source>
</evidence>
<keyword evidence="1" id="KW-0472">Membrane</keyword>
<proteinExistence type="predicted"/>
<sequence>MKTLFFKKGGINSNKKPLKLKIFNKTTTLHPKKEILRYNIFAFAIFSFHGKLLFRIYPHNPTYGGLCFITISLKTNTNQI</sequence>
<protein>
    <submittedName>
        <fullName evidence="2">Uncharacterized protein</fullName>
    </submittedName>
</protein>
<accession>A0ABC9S7R4</accession>
<gene>
    <name evidence="2" type="ORF">HMPREF1449_01628</name>
</gene>
<keyword evidence="1" id="KW-0812">Transmembrane</keyword>
<name>A0ABC9S7R4_HELPX</name>
<evidence type="ECO:0000313" key="2">
    <source>
        <dbReference type="EMBL" id="EMH64541.1"/>
    </source>
</evidence>